<dbReference type="GO" id="GO:0009401">
    <property type="term" value="P:phosphoenolpyruvate-dependent sugar phosphotransferase system"/>
    <property type="evidence" value="ECO:0007669"/>
    <property type="project" value="UniProtKB-KW"/>
</dbReference>
<evidence type="ECO:0000256" key="2">
    <source>
        <dbReference type="ARBA" id="ARBA00004496"/>
    </source>
</evidence>
<dbReference type="SUPFAM" id="SSF55594">
    <property type="entry name" value="HPr-like"/>
    <property type="match status" value="1"/>
</dbReference>
<gene>
    <name evidence="10" type="ORF">GXN74_07295</name>
</gene>
<keyword evidence="4" id="KW-0813">Transport</keyword>
<evidence type="ECO:0000256" key="1">
    <source>
        <dbReference type="ARBA" id="ARBA00003681"/>
    </source>
</evidence>
<evidence type="ECO:0000313" key="10">
    <source>
        <dbReference type="EMBL" id="NDL67548.1"/>
    </source>
</evidence>
<evidence type="ECO:0000256" key="4">
    <source>
        <dbReference type="ARBA" id="ARBA00022448"/>
    </source>
</evidence>
<dbReference type="InterPro" id="IPR050399">
    <property type="entry name" value="HPr"/>
</dbReference>
<keyword evidence="5" id="KW-0963">Cytoplasm</keyword>
<keyword evidence="6" id="KW-0762">Sugar transport</keyword>
<sequence>MVRESVVITNETGLHARPASEFIKLANKMSGAVSIVKEGVKVNAKSMLALLSLGICKGTEIEICVDGGDESEALGILTDYIRNLAE</sequence>
<name>A0A7X5KN92_9FIRM</name>
<dbReference type="Proteomes" id="UP000461585">
    <property type="component" value="Unassembled WGS sequence"/>
</dbReference>
<dbReference type="GO" id="GO:0005737">
    <property type="term" value="C:cytoplasm"/>
    <property type="evidence" value="ECO:0007669"/>
    <property type="project" value="UniProtKB-SubCell"/>
</dbReference>
<dbReference type="InterPro" id="IPR002114">
    <property type="entry name" value="PTS_HPr_Ser_P_site"/>
</dbReference>
<keyword evidence="11" id="KW-1185">Reference proteome</keyword>
<dbReference type="NCBIfam" id="TIGR01003">
    <property type="entry name" value="PTS_HPr_family"/>
    <property type="match status" value="1"/>
</dbReference>
<protein>
    <recommendedName>
        <fullName evidence="3">Phosphocarrier protein HPr</fullName>
    </recommendedName>
    <alternativeName>
        <fullName evidence="8">Histidine-containing protein</fullName>
    </alternativeName>
</protein>
<dbReference type="InterPro" id="IPR000032">
    <property type="entry name" value="HPr-like"/>
</dbReference>
<evidence type="ECO:0000256" key="5">
    <source>
        <dbReference type="ARBA" id="ARBA00022490"/>
    </source>
</evidence>
<evidence type="ECO:0000256" key="3">
    <source>
        <dbReference type="ARBA" id="ARBA00020422"/>
    </source>
</evidence>
<dbReference type="RefSeq" id="WP_162370277.1">
    <property type="nucleotide sequence ID" value="NZ_JAAEEH010000016.1"/>
</dbReference>
<dbReference type="InterPro" id="IPR035895">
    <property type="entry name" value="HPr-like_sf"/>
</dbReference>
<dbReference type="PROSITE" id="PS51350">
    <property type="entry name" value="PTS_HPR_DOM"/>
    <property type="match status" value="1"/>
</dbReference>
<dbReference type="PANTHER" id="PTHR33705">
    <property type="entry name" value="PHOSPHOCARRIER PROTEIN HPR"/>
    <property type="match status" value="1"/>
</dbReference>
<evidence type="ECO:0000256" key="6">
    <source>
        <dbReference type="ARBA" id="ARBA00022597"/>
    </source>
</evidence>
<dbReference type="PRINTS" id="PR00107">
    <property type="entry name" value="PHOSPHOCPHPR"/>
</dbReference>
<comment type="subcellular location">
    <subcellularLocation>
        <location evidence="2">Cytoplasm</location>
    </subcellularLocation>
</comment>
<dbReference type="EMBL" id="JAAEEH010000016">
    <property type="protein sequence ID" value="NDL67548.1"/>
    <property type="molecule type" value="Genomic_DNA"/>
</dbReference>
<evidence type="ECO:0000256" key="7">
    <source>
        <dbReference type="ARBA" id="ARBA00022683"/>
    </source>
</evidence>
<dbReference type="AlphaFoldDB" id="A0A7X5KN92"/>
<comment type="function">
    <text evidence="1">General (non sugar-specific) component of the phosphoenolpyruvate-dependent sugar phosphotransferase system (sugar PTS). This major carbohydrate active-transport system catalyzes the phosphorylation of incoming sugar substrates concomitantly with their translocation across the cell membrane. The phosphoryl group from phosphoenolpyruvate (PEP) is transferred to the phosphoryl carrier protein HPr by enzyme I. Phospho-HPr then transfers it to the PTS EIIA domain.</text>
</comment>
<dbReference type="PANTHER" id="PTHR33705:SF1">
    <property type="entry name" value="PHOSPHOCARRIER PROTEIN HPR"/>
    <property type="match status" value="1"/>
</dbReference>
<organism evidence="10 11">
    <name type="scientific">Anaerotalea alkaliphila</name>
    <dbReference type="NCBI Taxonomy" id="2662126"/>
    <lineage>
        <taxon>Bacteria</taxon>
        <taxon>Bacillati</taxon>
        <taxon>Bacillota</taxon>
        <taxon>Clostridia</taxon>
        <taxon>Eubacteriales</taxon>
        <taxon>Anaerotalea</taxon>
    </lineage>
</organism>
<evidence type="ECO:0000313" key="11">
    <source>
        <dbReference type="Proteomes" id="UP000461585"/>
    </source>
</evidence>
<feature type="domain" description="HPr" evidence="9">
    <location>
        <begin position="1"/>
        <end position="86"/>
    </location>
</feature>
<keyword evidence="7" id="KW-0598">Phosphotransferase system</keyword>
<dbReference type="Gene3D" id="3.30.1340.10">
    <property type="entry name" value="HPr-like"/>
    <property type="match status" value="1"/>
</dbReference>
<dbReference type="PROSITE" id="PS00369">
    <property type="entry name" value="PTS_HPR_HIS"/>
    <property type="match status" value="1"/>
</dbReference>
<proteinExistence type="predicted"/>
<accession>A0A7X5KN92</accession>
<evidence type="ECO:0000259" key="9">
    <source>
        <dbReference type="PROSITE" id="PS51350"/>
    </source>
</evidence>
<comment type="caution">
    <text evidence="10">The sequence shown here is derived from an EMBL/GenBank/DDBJ whole genome shotgun (WGS) entry which is preliminary data.</text>
</comment>
<dbReference type="Pfam" id="PF00381">
    <property type="entry name" value="PTS-HPr"/>
    <property type="match status" value="1"/>
</dbReference>
<dbReference type="CDD" id="cd00367">
    <property type="entry name" value="PTS-HPr_like"/>
    <property type="match status" value="1"/>
</dbReference>
<evidence type="ECO:0000256" key="8">
    <source>
        <dbReference type="ARBA" id="ARBA00033055"/>
    </source>
</evidence>
<dbReference type="InterPro" id="IPR001020">
    <property type="entry name" value="PTS_HPr_His_P_site"/>
</dbReference>
<reference evidence="10 11" key="1">
    <citation type="submission" date="2020-01" db="EMBL/GenBank/DDBJ databases">
        <title>Anaeroalcalibacter tamaniensis gen. nov., sp. nov., moderately halophilic strictly anaerobic fermenter bacterium from mud volcano of Taman peninsula.</title>
        <authorList>
            <person name="Frolova A."/>
            <person name="Merkel A.Y."/>
            <person name="Slobodkin A.I."/>
        </authorList>
    </citation>
    <scope>NUCLEOTIDE SEQUENCE [LARGE SCALE GENOMIC DNA]</scope>
    <source>
        <strain evidence="10 11">F-3ap</strain>
    </source>
</reference>
<dbReference type="PROSITE" id="PS00589">
    <property type="entry name" value="PTS_HPR_SER"/>
    <property type="match status" value="1"/>
</dbReference>